<organism evidence="2 3">
    <name type="scientific">Aspergillus saccharolyticus JOP 1030-1</name>
    <dbReference type="NCBI Taxonomy" id="1450539"/>
    <lineage>
        <taxon>Eukaryota</taxon>
        <taxon>Fungi</taxon>
        <taxon>Dikarya</taxon>
        <taxon>Ascomycota</taxon>
        <taxon>Pezizomycotina</taxon>
        <taxon>Eurotiomycetes</taxon>
        <taxon>Eurotiomycetidae</taxon>
        <taxon>Eurotiales</taxon>
        <taxon>Aspergillaceae</taxon>
        <taxon>Aspergillus</taxon>
        <taxon>Aspergillus subgen. Circumdati</taxon>
    </lineage>
</organism>
<proteinExistence type="predicted"/>
<keyword evidence="3" id="KW-1185">Reference proteome</keyword>
<protein>
    <submittedName>
        <fullName evidence="2">Uncharacterized protein</fullName>
    </submittedName>
</protein>
<gene>
    <name evidence="2" type="ORF">BP01DRAFT_63493</name>
</gene>
<dbReference type="Proteomes" id="UP000248349">
    <property type="component" value="Unassembled WGS sequence"/>
</dbReference>
<evidence type="ECO:0000256" key="1">
    <source>
        <dbReference type="SAM" id="MobiDB-lite"/>
    </source>
</evidence>
<sequence>MRQRTAFPLLIQPNQRFSSPAEGVTCGTIRPPGSAASCSPYNGLVITLSSVAAAPAAAVSSSPPPPSSSSLSSSLPPVTCFQLSQC</sequence>
<dbReference type="AlphaFoldDB" id="A0A318ZFB1"/>
<evidence type="ECO:0000313" key="3">
    <source>
        <dbReference type="Proteomes" id="UP000248349"/>
    </source>
</evidence>
<feature type="compositionally biased region" description="Low complexity" evidence="1">
    <location>
        <begin position="68"/>
        <end position="78"/>
    </location>
</feature>
<name>A0A318ZFB1_9EURO</name>
<dbReference type="EMBL" id="KZ821234">
    <property type="protein sequence ID" value="PYH44994.1"/>
    <property type="molecule type" value="Genomic_DNA"/>
</dbReference>
<evidence type="ECO:0000313" key="2">
    <source>
        <dbReference type="EMBL" id="PYH44994.1"/>
    </source>
</evidence>
<feature type="region of interest" description="Disordered" evidence="1">
    <location>
        <begin position="57"/>
        <end position="78"/>
    </location>
</feature>
<accession>A0A318ZFB1</accession>
<reference evidence="2 3" key="1">
    <citation type="submission" date="2016-12" db="EMBL/GenBank/DDBJ databases">
        <title>The genomes of Aspergillus section Nigri reveals drivers in fungal speciation.</title>
        <authorList>
            <consortium name="DOE Joint Genome Institute"/>
            <person name="Vesth T.C."/>
            <person name="Nybo J."/>
            <person name="Theobald S."/>
            <person name="Brandl J."/>
            <person name="Frisvad J.C."/>
            <person name="Nielsen K.F."/>
            <person name="Lyhne E.K."/>
            <person name="Kogle M.E."/>
            <person name="Kuo A."/>
            <person name="Riley R."/>
            <person name="Clum A."/>
            <person name="Nolan M."/>
            <person name="Lipzen A."/>
            <person name="Salamov A."/>
            <person name="Henrissat B."/>
            <person name="Wiebenga A."/>
            <person name="De Vries R.P."/>
            <person name="Grigoriev I.V."/>
            <person name="Mortensen U.H."/>
            <person name="Andersen M.R."/>
            <person name="Baker S.E."/>
        </authorList>
    </citation>
    <scope>NUCLEOTIDE SEQUENCE [LARGE SCALE GENOMIC DNA]</scope>
    <source>
        <strain evidence="2 3">JOP 1030-1</strain>
    </source>
</reference>
<dbReference type="RefSeq" id="XP_025430976.1">
    <property type="nucleotide sequence ID" value="XM_025579983.1"/>
</dbReference>
<dbReference type="GeneID" id="37081212"/>